<reference evidence="3 4" key="1">
    <citation type="submission" date="2019-03" db="EMBL/GenBank/DDBJ databases">
        <title>Draft genome of Brevundimonas sp. a heavy metal resistant soil bacteria.</title>
        <authorList>
            <person name="Soto J."/>
        </authorList>
    </citation>
    <scope>NUCLEOTIDE SEQUENCE [LARGE SCALE GENOMIC DNA]</scope>
    <source>
        <strain evidence="3 4">B-10</strain>
    </source>
</reference>
<dbReference type="Proteomes" id="UP000298216">
    <property type="component" value="Unassembled WGS sequence"/>
</dbReference>
<evidence type="ECO:0000313" key="3">
    <source>
        <dbReference type="EMBL" id="TFW15084.1"/>
    </source>
</evidence>
<organism evidence="3 4">
    <name type="scientific">Brevundimonas intermedia</name>
    <dbReference type="NCBI Taxonomy" id="74315"/>
    <lineage>
        <taxon>Bacteria</taxon>
        <taxon>Pseudomonadati</taxon>
        <taxon>Pseudomonadota</taxon>
        <taxon>Alphaproteobacteria</taxon>
        <taxon>Caulobacterales</taxon>
        <taxon>Caulobacteraceae</taxon>
        <taxon>Brevundimonas</taxon>
    </lineage>
</organism>
<dbReference type="InterPro" id="IPR007712">
    <property type="entry name" value="RelE/ParE_toxin"/>
</dbReference>
<evidence type="ECO:0000256" key="2">
    <source>
        <dbReference type="ARBA" id="ARBA00022649"/>
    </source>
</evidence>
<dbReference type="Pfam" id="PF05016">
    <property type="entry name" value="ParE_toxin"/>
    <property type="match status" value="1"/>
</dbReference>
<keyword evidence="2" id="KW-1277">Toxin-antitoxin system</keyword>
<sequence length="95" mass="10511">MRAVVWSRRALLELTHAIDYLAQRNLAAAQRIELRILETTDKLAKRPIGRPGKQPGTYEKLVTGAPYLIVYALTDGAGGGQVQIIRLFHTAQDQG</sequence>
<dbReference type="PANTHER" id="PTHR33755:SF6">
    <property type="entry name" value="PLASMID STABILIZATION SYSTEM PROTEIN"/>
    <property type="match status" value="1"/>
</dbReference>
<gene>
    <name evidence="3" type="ORF">EGY25_00360</name>
</gene>
<name>A0A4Y9S177_9CAUL</name>
<evidence type="ECO:0000313" key="4">
    <source>
        <dbReference type="Proteomes" id="UP000298216"/>
    </source>
</evidence>
<dbReference type="PANTHER" id="PTHR33755">
    <property type="entry name" value="TOXIN PARE1-RELATED"/>
    <property type="match status" value="1"/>
</dbReference>
<comment type="caution">
    <text evidence="3">The sequence shown here is derived from an EMBL/GenBank/DDBJ whole genome shotgun (WGS) entry which is preliminary data.</text>
</comment>
<keyword evidence="4" id="KW-1185">Reference proteome</keyword>
<dbReference type="AlphaFoldDB" id="A0A4Y9S177"/>
<dbReference type="Gene3D" id="3.30.2310.20">
    <property type="entry name" value="RelE-like"/>
    <property type="match status" value="1"/>
</dbReference>
<dbReference type="RefSeq" id="WP_135193081.1">
    <property type="nucleotide sequence ID" value="NZ_SPVH01000001.1"/>
</dbReference>
<accession>A0A4Y9S177</accession>
<dbReference type="InterPro" id="IPR035093">
    <property type="entry name" value="RelE/ParE_toxin_dom_sf"/>
</dbReference>
<comment type="similarity">
    <text evidence="1">Belongs to the RelE toxin family.</text>
</comment>
<dbReference type="OrthoDB" id="595470at2"/>
<proteinExistence type="inferred from homology"/>
<protein>
    <submittedName>
        <fullName evidence="3">Type II toxin-antitoxin system RelE/ParE family toxin</fullName>
    </submittedName>
</protein>
<dbReference type="InterPro" id="IPR051803">
    <property type="entry name" value="TA_system_RelE-like_toxin"/>
</dbReference>
<evidence type="ECO:0000256" key="1">
    <source>
        <dbReference type="ARBA" id="ARBA00006226"/>
    </source>
</evidence>
<dbReference type="EMBL" id="SPVH01000001">
    <property type="protein sequence ID" value="TFW15084.1"/>
    <property type="molecule type" value="Genomic_DNA"/>
</dbReference>